<accession>A0ABT1I9L0</accession>
<evidence type="ECO:0000256" key="1">
    <source>
        <dbReference type="SAM" id="MobiDB-lite"/>
    </source>
</evidence>
<keyword evidence="4" id="KW-1185">Reference proteome</keyword>
<protein>
    <recommendedName>
        <fullName evidence="5">MFS transporter</fullName>
    </recommendedName>
</protein>
<dbReference type="Proteomes" id="UP001205185">
    <property type="component" value="Unassembled WGS sequence"/>
</dbReference>
<evidence type="ECO:0000313" key="4">
    <source>
        <dbReference type="Proteomes" id="UP001205185"/>
    </source>
</evidence>
<organism evidence="3 4">
    <name type="scientific">Actinokineospora diospyrosa</name>
    <dbReference type="NCBI Taxonomy" id="103728"/>
    <lineage>
        <taxon>Bacteria</taxon>
        <taxon>Bacillati</taxon>
        <taxon>Actinomycetota</taxon>
        <taxon>Actinomycetes</taxon>
        <taxon>Pseudonocardiales</taxon>
        <taxon>Pseudonocardiaceae</taxon>
        <taxon>Actinokineospora</taxon>
    </lineage>
</organism>
<keyword evidence="2" id="KW-0472">Membrane</keyword>
<evidence type="ECO:0000313" key="3">
    <source>
        <dbReference type="EMBL" id="MCP2269086.1"/>
    </source>
</evidence>
<name>A0ABT1I9L0_9PSEU</name>
<sequence>MTTHGMTNAARYLGYSVAVGALGTALVSTISEVFPPQSAWRVAPFLLAAIGAAVVGYLAGAPGRGRSETRGTERTSLPPGLQPANGSPAQERGRYRSPDVPRVGGHPAQQ</sequence>
<reference evidence="3 4" key="1">
    <citation type="submission" date="2022-06" db="EMBL/GenBank/DDBJ databases">
        <title>Genomic Encyclopedia of Archaeal and Bacterial Type Strains, Phase II (KMG-II): from individual species to whole genera.</title>
        <authorList>
            <person name="Goeker M."/>
        </authorList>
    </citation>
    <scope>NUCLEOTIDE SEQUENCE [LARGE SCALE GENOMIC DNA]</scope>
    <source>
        <strain evidence="3 4">DSM 44255</strain>
    </source>
</reference>
<evidence type="ECO:0008006" key="5">
    <source>
        <dbReference type="Google" id="ProtNLM"/>
    </source>
</evidence>
<evidence type="ECO:0000256" key="2">
    <source>
        <dbReference type="SAM" id="Phobius"/>
    </source>
</evidence>
<feature type="region of interest" description="Disordered" evidence="1">
    <location>
        <begin position="61"/>
        <end position="110"/>
    </location>
</feature>
<keyword evidence="2" id="KW-0812">Transmembrane</keyword>
<feature type="transmembrane region" description="Helical" evidence="2">
    <location>
        <begin position="42"/>
        <end position="60"/>
    </location>
</feature>
<feature type="transmembrane region" description="Helical" evidence="2">
    <location>
        <begin position="12"/>
        <end position="30"/>
    </location>
</feature>
<keyword evidence="2" id="KW-1133">Transmembrane helix</keyword>
<gene>
    <name evidence="3" type="ORF">LV75_001574</name>
</gene>
<comment type="caution">
    <text evidence="3">The sequence shown here is derived from an EMBL/GenBank/DDBJ whole genome shotgun (WGS) entry which is preliminary data.</text>
</comment>
<dbReference type="EMBL" id="JAMTCO010000004">
    <property type="protein sequence ID" value="MCP2269086.1"/>
    <property type="molecule type" value="Genomic_DNA"/>
</dbReference>
<proteinExistence type="predicted"/>